<feature type="non-terminal residue" evidence="1">
    <location>
        <position position="1"/>
    </location>
</feature>
<reference evidence="1" key="1">
    <citation type="journal article" date="2019" name="Sci. Rep.">
        <title>Draft genome of Tanacetum cinerariifolium, the natural source of mosquito coil.</title>
        <authorList>
            <person name="Yamashiro T."/>
            <person name="Shiraishi A."/>
            <person name="Satake H."/>
            <person name="Nakayama K."/>
        </authorList>
    </citation>
    <scope>NUCLEOTIDE SEQUENCE</scope>
</reference>
<gene>
    <name evidence="1" type="ORF">Tci_860600</name>
</gene>
<name>A0A699RQ11_TANCI</name>
<evidence type="ECO:0000313" key="1">
    <source>
        <dbReference type="EMBL" id="GFC88630.1"/>
    </source>
</evidence>
<comment type="caution">
    <text evidence="1">The sequence shown here is derived from an EMBL/GenBank/DDBJ whole genome shotgun (WGS) entry which is preliminary data.</text>
</comment>
<dbReference type="EMBL" id="BKCJ011116577">
    <property type="protein sequence ID" value="GFC88630.1"/>
    <property type="molecule type" value="Genomic_DNA"/>
</dbReference>
<protein>
    <submittedName>
        <fullName evidence="1">Uncharacterized protein</fullName>
    </submittedName>
</protein>
<sequence>KLVKTLLKGHSTLSLEDSLSGYMQLEAKCIRWIHNEKLVKILLKGHSTLLLEDSLSGDYDVKKNESGYELRLVAGIATSVLVNGGSQSAVPTQVKVVAYRY</sequence>
<accession>A0A699RQ11</accession>
<dbReference type="AlphaFoldDB" id="A0A699RQ11"/>
<organism evidence="1">
    <name type="scientific">Tanacetum cinerariifolium</name>
    <name type="common">Dalmatian daisy</name>
    <name type="synonym">Chrysanthemum cinerariifolium</name>
    <dbReference type="NCBI Taxonomy" id="118510"/>
    <lineage>
        <taxon>Eukaryota</taxon>
        <taxon>Viridiplantae</taxon>
        <taxon>Streptophyta</taxon>
        <taxon>Embryophyta</taxon>
        <taxon>Tracheophyta</taxon>
        <taxon>Spermatophyta</taxon>
        <taxon>Magnoliopsida</taxon>
        <taxon>eudicotyledons</taxon>
        <taxon>Gunneridae</taxon>
        <taxon>Pentapetalae</taxon>
        <taxon>asterids</taxon>
        <taxon>campanulids</taxon>
        <taxon>Asterales</taxon>
        <taxon>Asteraceae</taxon>
        <taxon>Asteroideae</taxon>
        <taxon>Anthemideae</taxon>
        <taxon>Anthemidinae</taxon>
        <taxon>Tanacetum</taxon>
    </lineage>
</organism>
<proteinExistence type="predicted"/>